<dbReference type="EMBL" id="JADMCD010000004">
    <property type="protein sequence ID" value="MBF8641195.1"/>
    <property type="molecule type" value="Genomic_DNA"/>
</dbReference>
<dbReference type="Proteomes" id="UP000250443">
    <property type="component" value="Unassembled WGS sequence"/>
</dbReference>
<evidence type="ECO:0000313" key="5">
    <source>
        <dbReference type="Proteomes" id="UP000626180"/>
    </source>
</evidence>
<protein>
    <submittedName>
        <fullName evidence="2">AzlD domain-containing protein</fullName>
    </submittedName>
    <submittedName>
        <fullName evidence="3">Membrane protein</fullName>
    </submittedName>
</protein>
<feature type="transmembrane region" description="Helical" evidence="1">
    <location>
        <begin position="36"/>
        <end position="59"/>
    </location>
</feature>
<evidence type="ECO:0000313" key="4">
    <source>
        <dbReference type="Proteomes" id="UP000250443"/>
    </source>
</evidence>
<gene>
    <name evidence="2" type="ORF">IRZ65_10910</name>
    <name evidence="3" type="ORF">NCTC11842_04452</name>
</gene>
<feature type="transmembrane region" description="Helical" evidence="1">
    <location>
        <begin position="71"/>
        <end position="101"/>
    </location>
</feature>
<organism evidence="3 4">
    <name type="scientific">Pseudomonas luteola</name>
    <dbReference type="NCBI Taxonomy" id="47886"/>
    <lineage>
        <taxon>Bacteria</taxon>
        <taxon>Pseudomonadati</taxon>
        <taxon>Pseudomonadota</taxon>
        <taxon>Gammaproteobacteria</taxon>
        <taxon>Pseudomonadales</taxon>
        <taxon>Pseudomonadaceae</taxon>
        <taxon>Pseudomonas</taxon>
    </lineage>
</organism>
<evidence type="ECO:0000256" key="1">
    <source>
        <dbReference type="SAM" id="Phobius"/>
    </source>
</evidence>
<keyword evidence="1" id="KW-1133">Transmembrane helix</keyword>
<name>A0A2X2F123_PSELU</name>
<reference evidence="3 4" key="1">
    <citation type="submission" date="2018-06" db="EMBL/GenBank/DDBJ databases">
        <authorList>
            <consortium name="Pathogen Informatics"/>
            <person name="Doyle S."/>
        </authorList>
    </citation>
    <scope>NUCLEOTIDE SEQUENCE [LARGE SCALE GENOMIC DNA]</scope>
    <source>
        <strain evidence="3 4">NCTC11842</strain>
    </source>
</reference>
<dbReference type="AlphaFoldDB" id="A0A2X2F123"/>
<evidence type="ECO:0000313" key="3">
    <source>
        <dbReference type="EMBL" id="SPZ12420.1"/>
    </source>
</evidence>
<dbReference type="EMBL" id="UAUF01000014">
    <property type="protein sequence ID" value="SPZ12420.1"/>
    <property type="molecule type" value="Genomic_DNA"/>
</dbReference>
<dbReference type="Pfam" id="PF05437">
    <property type="entry name" value="AzlD"/>
    <property type="match status" value="1"/>
</dbReference>
<feature type="transmembrane region" description="Helical" evidence="1">
    <location>
        <begin position="6"/>
        <end position="24"/>
    </location>
</feature>
<proteinExistence type="predicted"/>
<accession>A0A2X2F123</accession>
<keyword evidence="5" id="KW-1185">Reference proteome</keyword>
<reference evidence="2 5" key="2">
    <citation type="submission" date="2020-10" db="EMBL/GenBank/DDBJ databases">
        <title>Genome sequences of Pseudomonas isolates.</title>
        <authorList>
            <person name="Wessels L."/>
            <person name="Reich F."/>
            <person name="Hammerl J."/>
        </authorList>
    </citation>
    <scope>NUCLEOTIDE SEQUENCE [LARGE SCALE GENOMIC DNA]</scope>
    <source>
        <strain evidence="2 5">20-MO00624-0</strain>
    </source>
</reference>
<keyword evidence="1" id="KW-0472">Membrane</keyword>
<dbReference type="Proteomes" id="UP000626180">
    <property type="component" value="Unassembled WGS sequence"/>
</dbReference>
<dbReference type="InterPro" id="IPR008407">
    <property type="entry name" value="Brnchd-chn_aa_trnsp_AzlD"/>
</dbReference>
<sequence length="105" mass="11612">MSQETFLILIIVLMTVVTLLPRVLPMQLSTERWPGFLTRTLEFLPVCIVAAITLTPLVVTEKHVSLMRPEFAAAIPTLLCAYFSKNLLLSVAVGLLSYIALGRVL</sequence>
<evidence type="ECO:0000313" key="2">
    <source>
        <dbReference type="EMBL" id="MBF8641195.1"/>
    </source>
</evidence>
<keyword evidence="1" id="KW-0812">Transmembrane</keyword>
<dbReference type="RefSeq" id="WP_010796194.1">
    <property type="nucleotide sequence ID" value="NZ_FQYS01000004.1"/>
</dbReference>